<sequence length="72" mass="8318">MWAEEVASFPEEAANELETYVYRLIDPRNGETFYVGRGKGNRAEEVARFYVGKAIPEAYRKRGAANPVRYTW</sequence>
<keyword evidence="2" id="KW-1185">Reference proteome</keyword>
<dbReference type="KEGG" id="lpil:LIP_1553"/>
<evidence type="ECO:0000313" key="1">
    <source>
        <dbReference type="EMBL" id="BAS27400.1"/>
    </source>
</evidence>
<protein>
    <recommendedName>
        <fullName evidence="3">GIY-YIG domain-containing protein</fullName>
    </recommendedName>
</protein>
<accession>A0A0K2SJX7</accession>
<proteinExistence type="predicted"/>
<dbReference type="OrthoDB" id="67448at2"/>
<organism evidence="1 2">
    <name type="scientific">Limnochorda pilosa</name>
    <dbReference type="NCBI Taxonomy" id="1555112"/>
    <lineage>
        <taxon>Bacteria</taxon>
        <taxon>Bacillati</taxon>
        <taxon>Bacillota</taxon>
        <taxon>Limnochordia</taxon>
        <taxon>Limnochordales</taxon>
        <taxon>Limnochordaceae</taxon>
        <taxon>Limnochorda</taxon>
    </lineage>
</organism>
<dbReference type="AlphaFoldDB" id="A0A0K2SJX7"/>
<reference evidence="2" key="2">
    <citation type="journal article" date="2016" name="Int. J. Syst. Evol. Microbiol.">
        <title>Complete genome sequence and cell structure of Limnochorda pilosa, a Gram-negative spore-former within the phylum Firmicutes.</title>
        <authorList>
            <person name="Watanabe M."/>
            <person name="Kojima H."/>
            <person name="Fukui M."/>
        </authorList>
    </citation>
    <scope>NUCLEOTIDE SEQUENCE [LARGE SCALE GENOMIC DNA]</scope>
    <source>
        <strain evidence="2">HC45</strain>
    </source>
</reference>
<dbReference type="PATRIC" id="fig|1555112.3.peg.1588"/>
<gene>
    <name evidence="1" type="ORF">LIP_1553</name>
</gene>
<evidence type="ECO:0000313" key="2">
    <source>
        <dbReference type="Proteomes" id="UP000065807"/>
    </source>
</evidence>
<dbReference type="EMBL" id="AP014924">
    <property type="protein sequence ID" value="BAS27400.1"/>
    <property type="molecule type" value="Genomic_DNA"/>
</dbReference>
<dbReference type="Proteomes" id="UP000065807">
    <property type="component" value="Chromosome"/>
</dbReference>
<evidence type="ECO:0008006" key="3">
    <source>
        <dbReference type="Google" id="ProtNLM"/>
    </source>
</evidence>
<dbReference type="STRING" id="1555112.LIP_1553"/>
<name>A0A0K2SJX7_LIMPI</name>
<reference evidence="2" key="1">
    <citation type="submission" date="2015-07" db="EMBL/GenBank/DDBJ databases">
        <title>Complete genome sequence and phylogenetic analysis of Limnochorda pilosa.</title>
        <authorList>
            <person name="Watanabe M."/>
            <person name="Kojima H."/>
            <person name="Fukui M."/>
        </authorList>
    </citation>
    <scope>NUCLEOTIDE SEQUENCE [LARGE SCALE GENOMIC DNA]</scope>
    <source>
        <strain evidence="2">HC45</strain>
    </source>
</reference>